<feature type="non-terminal residue" evidence="1">
    <location>
        <position position="1"/>
    </location>
</feature>
<reference evidence="1 2" key="1">
    <citation type="submission" date="2017-12" db="EMBL/GenBank/DDBJ databases">
        <title>High-resolution comparative analysis of great ape genomes.</title>
        <authorList>
            <person name="Pollen A."/>
            <person name="Hastie A."/>
            <person name="Hormozdiari F."/>
            <person name="Dougherty M."/>
            <person name="Liu R."/>
            <person name="Chaisson M."/>
            <person name="Hoppe E."/>
            <person name="Hill C."/>
            <person name="Pang A."/>
            <person name="Hillier L."/>
            <person name="Baker C."/>
            <person name="Armstrong J."/>
            <person name="Shendure J."/>
            <person name="Paten B."/>
            <person name="Wilson R."/>
            <person name="Chao H."/>
            <person name="Schneider V."/>
            <person name="Ventura M."/>
            <person name="Kronenberg Z."/>
            <person name="Murali S."/>
            <person name="Gordon D."/>
            <person name="Cantsilieris S."/>
            <person name="Munson K."/>
            <person name="Nelson B."/>
            <person name="Raja A."/>
            <person name="Underwood J."/>
            <person name="Diekhans M."/>
            <person name="Fiddes I."/>
            <person name="Haussler D."/>
            <person name="Eichler E."/>
        </authorList>
    </citation>
    <scope>NUCLEOTIDE SEQUENCE [LARGE SCALE GENOMIC DNA]</scope>
    <source>
        <strain evidence="1">Yerkes chimp pedigree #C0471</strain>
    </source>
</reference>
<dbReference type="PANTHER" id="PTHR21207">
    <property type="entry name" value="PARKIN COREGULATED GENE PROTEIN PARK2 COREGULATED"/>
    <property type="match status" value="1"/>
</dbReference>
<sequence>GPPAAGAFKERPTKPTAFRKFYERGDFPIALEHDSKGNKIAWKILGMKNYKTTSPWPLSNR</sequence>
<dbReference type="Proteomes" id="UP000236370">
    <property type="component" value="Unassembled WGS sequence"/>
</dbReference>
<name>A0A2J8K022_PANTR</name>
<proteinExistence type="predicted"/>
<dbReference type="AlphaFoldDB" id="A0A2J8K022"/>
<evidence type="ECO:0000313" key="1">
    <source>
        <dbReference type="EMBL" id="PNI28384.1"/>
    </source>
</evidence>
<evidence type="ECO:0000313" key="2">
    <source>
        <dbReference type="Proteomes" id="UP000236370"/>
    </source>
</evidence>
<organism evidence="1 2">
    <name type="scientific">Pan troglodytes</name>
    <name type="common">Chimpanzee</name>
    <dbReference type="NCBI Taxonomy" id="9598"/>
    <lineage>
        <taxon>Eukaryota</taxon>
        <taxon>Metazoa</taxon>
        <taxon>Chordata</taxon>
        <taxon>Craniata</taxon>
        <taxon>Vertebrata</taxon>
        <taxon>Euteleostomi</taxon>
        <taxon>Mammalia</taxon>
        <taxon>Eutheria</taxon>
        <taxon>Euarchontoglires</taxon>
        <taxon>Primates</taxon>
        <taxon>Haplorrhini</taxon>
        <taxon>Catarrhini</taxon>
        <taxon>Hominidae</taxon>
        <taxon>Pan</taxon>
    </lineage>
</organism>
<dbReference type="InterPro" id="IPR019399">
    <property type="entry name" value="Parkin_co-regulated_protein"/>
</dbReference>
<dbReference type="EMBL" id="NBAG03000405">
    <property type="protein sequence ID" value="PNI28384.1"/>
    <property type="molecule type" value="Genomic_DNA"/>
</dbReference>
<dbReference type="PANTHER" id="PTHR21207:SF2">
    <property type="entry name" value="PARKIN COREGULATED GENE PROTEIN"/>
    <property type="match status" value="1"/>
</dbReference>
<accession>A0A2J8K022</accession>
<dbReference type="Pfam" id="PF10274">
    <property type="entry name" value="ParcG"/>
    <property type="match status" value="1"/>
</dbReference>
<gene>
    <name evidence="1" type="ORF">CK820_G0042775</name>
</gene>
<comment type="caution">
    <text evidence="1">The sequence shown here is derived from an EMBL/GenBank/DDBJ whole genome shotgun (WGS) entry which is preliminary data.</text>
</comment>
<protein>
    <submittedName>
        <fullName evidence="1">PACRG isoform 6</fullName>
    </submittedName>
</protein>